<organism evidence="1 2">
    <name type="scientific">Phytophthora citrophthora</name>
    <dbReference type="NCBI Taxonomy" id="4793"/>
    <lineage>
        <taxon>Eukaryota</taxon>
        <taxon>Sar</taxon>
        <taxon>Stramenopiles</taxon>
        <taxon>Oomycota</taxon>
        <taxon>Peronosporomycetes</taxon>
        <taxon>Peronosporales</taxon>
        <taxon>Peronosporaceae</taxon>
        <taxon>Phytophthora</taxon>
    </lineage>
</organism>
<dbReference type="Proteomes" id="UP001259832">
    <property type="component" value="Unassembled WGS sequence"/>
</dbReference>
<sequence>MPRSSSRQKLLRRVKGVLEKREESALIRELLSDKDSGEDDLDMSLARMVEIPAAAIFALTSSAIDVFVSPVSASPPRV</sequence>
<dbReference type="EMBL" id="JASMQC010000090">
    <property type="protein sequence ID" value="KAK1928243.1"/>
    <property type="molecule type" value="Genomic_DNA"/>
</dbReference>
<name>A0AAD9FYA1_9STRA</name>
<evidence type="ECO:0000313" key="1">
    <source>
        <dbReference type="EMBL" id="KAK1928243.1"/>
    </source>
</evidence>
<evidence type="ECO:0000313" key="2">
    <source>
        <dbReference type="Proteomes" id="UP001259832"/>
    </source>
</evidence>
<keyword evidence="2" id="KW-1185">Reference proteome</keyword>
<reference evidence="1" key="1">
    <citation type="submission" date="2023-08" db="EMBL/GenBank/DDBJ databases">
        <title>Reference Genome Resource for the Citrus Pathogen Phytophthora citrophthora.</title>
        <authorList>
            <person name="Moller H."/>
            <person name="Coetzee B."/>
            <person name="Rose L.J."/>
            <person name="Van Niekerk J.M."/>
        </authorList>
    </citation>
    <scope>NUCLEOTIDE SEQUENCE</scope>
    <source>
        <strain evidence="1">STE-U-9442</strain>
    </source>
</reference>
<accession>A0AAD9FYA1</accession>
<protein>
    <submittedName>
        <fullName evidence="1">Uncharacterized protein</fullName>
    </submittedName>
</protein>
<comment type="caution">
    <text evidence="1">The sequence shown here is derived from an EMBL/GenBank/DDBJ whole genome shotgun (WGS) entry which is preliminary data.</text>
</comment>
<dbReference type="AlphaFoldDB" id="A0AAD9FYA1"/>
<gene>
    <name evidence="1" type="ORF">P3T76_016297</name>
</gene>
<proteinExistence type="predicted"/>